<evidence type="ECO:0000256" key="1">
    <source>
        <dbReference type="SAM" id="Coils"/>
    </source>
</evidence>
<dbReference type="InterPro" id="IPR022210">
    <property type="entry name" value="TF_GCR1-like"/>
</dbReference>
<name>A0A4E9D5D9_GIBZA</name>
<evidence type="ECO:0000259" key="3">
    <source>
        <dbReference type="Pfam" id="PF12550"/>
    </source>
</evidence>
<reference evidence="4" key="1">
    <citation type="submission" date="2019-04" db="EMBL/GenBank/DDBJ databases">
        <authorList>
            <person name="Melise S."/>
            <person name="Noan J."/>
            <person name="Okalmin O."/>
        </authorList>
    </citation>
    <scope>NUCLEOTIDE SEQUENCE</scope>
    <source>
        <strain evidence="4">FN9</strain>
    </source>
</reference>
<feature type="compositionally biased region" description="Basic residues" evidence="2">
    <location>
        <begin position="523"/>
        <end position="533"/>
    </location>
</feature>
<feature type="region of interest" description="Disordered" evidence="2">
    <location>
        <begin position="1"/>
        <end position="148"/>
    </location>
</feature>
<feature type="region of interest" description="Disordered" evidence="2">
    <location>
        <begin position="563"/>
        <end position="648"/>
    </location>
</feature>
<feature type="compositionally biased region" description="Polar residues" evidence="2">
    <location>
        <begin position="629"/>
        <end position="641"/>
    </location>
</feature>
<feature type="compositionally biased region" description="Low complexity" evidence="2">
    <location>
        <begin position="83"/>
        <end position="116"/>
    </location>
</feature>
<gene>
    <name evidence="4" type="ORF">FUG_LOCUS114618</name>
</gene>
<feature type="region of interest" description="Disordered" evidence="2">
    <location>
        <begin position="496"/>
        <end position="549"/>
    </location>
</feature>
<dbReference type="Pfam" id="PF12550">
    <property type="entry name" value="GCR1_C"/>
    <property type="match status" value="1"/>
</dbReference>
<feature type="compositionally biased region" description="Basic and acidic residues" evidence="2">
    <location>
        <begin position="572"/>
        <end position="584"/>
    </location>
</feature>
<feature type="compositionally biased region" description="Polar residues" evidence="2">
    <location>
        <begin position="306"/>
        <end position="322"/>
    </location>
</feature>
<organism evidence="4">
    <name type="scientific">Gibberella zeae</name>
    <name type="common">Wheat head blight fungus</name>
    <name type="synonym">Fusarium graminearum</name>
    <dbReference type="NCBI Taxonomy" id="5518"/>
    <lineage>
        <taxon>Eukaryota</taxon>
        <taxon>Fungi</taxon>
        <taxon>Dikarya</taxon>
        <taxon>Ascomycota</taxon>
        <taxon>Pezizomycotina</taxon>
        <taxon>Sordariomycetes</taxon>
        <taxon>Hypocreomycetidae</taxon>
        <taxon>Hypocreales</taxon>
        <taxon>Nectriaceae</taxon>
        <taxon>Fusarium</taxon>
    </lineage>
</organism>
<dbReference type="EMBL" id="CAAKMV010000088">
    <property type="protein sequence ID" value="VIO54073.1"/>
    <property type="molecule type" value="Genomic_DNA"/>
</dbReference>
<feature type="compositionally biased region" description="Basic residues" evidence="2">
    <location>
        <begin position="120"/>
        <end position="134"/>
    </location>
</feature>
<feature type="compositionally biased region" description="Acidic residues" evidence="2">
    <location>
        <begin position="585"/>
        <end position="605"/>
    </location>
</feature>
<feature type="compositionally biased region" description="Polar residues" evidence="2">
    <location>
        <begin position="137"/>
        <end position="148"/>
    </location>
</feature>
<accession>A0A4E9D5D9</accession>
<evidence type="ECO:0000313" key="4">
    <source>
        <dbReference type="EMBL" id="VIO54073.1"/>
    </source>
</evidence>
<evidence type="ECO:0000256" key="2">
    <source>
        <dbReference type="SAM" id="MobiDB-lite"/>
    </source>
</evidence>
<feature type="region of interest" description="Disordered" evidence="2">
    <location>
        <begin position="294"/>
        <end position="357"/>
    </location>
</feature>
<feature type="domain" description="Transcription activator GCR1-like" evidence="3">
    <location>
        <begin position="646"/>
        <end position="728"/>
    </location>
</feature>
<keyword evidence="1" id="KW-0175">Coiled coil</keyword>
<feature type="coiled-coil region" evidence="1">
    <location>
        <begin position="389"/>
        <end position="416"/>
    </location>
</feature>
<sequence>MDERSESRASGTTYHSFADTELFESTSPPPRPPVTYDTTSLQHLEHLQHELQRQQQPPKEPNWVRDRRPPTAKMQRQDSGYESNTPRRTSTSNTTTSSRWSNGSSRDTSSNSSDGSGVRTRFRDRRPSLRRSAKTHPVQQTRTSAQSLHLVRTNTATQQPSKQPTAFFHFPSPDPIQLADSVPDRRVQPTPIPSPPPQTTHYWTSDRTRRLEYAAIDAATRGVKGWVLKHIVPDCFVSRENRHVSFDDDSGSVRRYRLELEDDHPMEKIKVGAHKNKNGRRRKGWKFWKRQKAEAQPAADIDSPTMLLSPNLTPTRSVSRSVSEGPLRRSASEPCFGPITPATSQQSVEPAEQKAGDCREESINDAIDQVPFSLARMVINMQGYYASELEAERQRTDELTRQNEEMMAKMAEMDKRLQMHIVLMDGFVGFMREVKQGQFAAAELEIAKQFGGVHLDEVKGLVSDTCEPVEQSVEQLILSEDIPDPSDEQRTVRFTEEPTPFDSAIFDQLPPTPDVETPPVRSTGRRAPKRKNPPMRLHREVKRRTRADVRSVRLRHTSWRAINNGYDEESGDEHRGDTNDRDYDPEPEVQDEDESEEEEHQEQEPEGTSPSPPPSEEDDADAEKPRYTVSRSTAPRFTSGPSGPRFKYHRMPKTVALVWQEWKHGSNGNPAIEELENKYNTSWRMGTLQERKYASNYVGVRQKIVRKVEEMCEVEGMSVRQACEVLDKRVDGRMQLLMTALRKGEDPLVAIPRRR</sequence>
<feature type="compositionally biased region" description="Basic and acidic residues" evidence="2">
    <location>
        <begin position="43"/>
        <end position="52"/>
    </location>
</feature>
<protein>
    <recommendedName>
        <fullName evidence="3">Transcription activator GCR1-like domain-containing protein</fullName>
    </recommendedName>
</protein>
<proteinExistence type="predicted"/>
<dbReference type="AlphaFoldDB" id="A0A4E9D5D9"/>